<evidence type="ECO:0000259" key="1">
    <source>
        <dbReference type="SMART" id="SM00245"/>
    </source>
</evidence>
<dbReference type="InterPro" id="IPR005151">
    <property type="entry name" value="Tail-specific_protease"/>
</dbReference>
<evidence type="ECO:0000313" key="2">
    <source>
        <dbReference type="EMBL" id="KRK25623.1"/>
    </source>
</evidence>
<evidence type="ECO:0000313" key="3">
    <source>
        <dbReference type="Proteomes" id="UP000051020"/>
    </source>
</evidence>
<dbReference type="SMART" id="SM00245">
    <property type="entry name" value="TSPc"/>
    <property type="match status" value="1"/>
</dbReference>
<dbReference type="SUPFAM" id="SSF52096">
    <property type="entry name" value="ClpP/crotonase"/>
    <property type="match status" value="1"/>
</dbReference>
<dbReference type="EMBL" id="AZCU01000007">
    <property type="protein sequence ID" value="KRK25623.1"/>
    <property type="molecule type" value="Genomic_DNA"/>
</dbReference>
<sequence length="336" mass="37054">MTFDKDLNDMTLSLTRYFKISLLGLVILLAGCHHQPTTTDNLEAPAVISEMSKHGIIEQPKQWSALVKQTNHGKNVKTVRELSAILQQGNRHSFATDSPKALEQLNYPSISNVSGHQVLNVPTFFSADSKKTNKYQQQLRNLLKTVSHQQTLILNFAHNQGGDYYPMIAGLAAIIPKGVLWSEVDNADRGKQVVMTATQIHGGLLGNSYRFPASHAAIHKQVVVITDSRTGSAAEMTIMALKRNPQVTTIGVPTAGYTSVNKGRVAKSKKTAAILTIGTITSPVKIGNQRHFNNEPLKPDLTTMYAPISPAKGEQYQKQQPLDTDFWHELEKHLSE</sequence>
<dbReference type="InterPro" id="IPR029045">
    <property type="entry name" value="ClpP/crotonase-like_dom_sf"/>
</dbReference>
<dbReference type="Gene3D" id="3.90.226.10">
    <property type="entry name" value="2-enoyl-CoA Hydratase, Chain A, domain 1"/>
    <property type="match status" value="1"/>
</dbReference>
<dbReference type="GO" id="GO:0008236">
    <property type="term" value="F:serine-type peptidase activity"/>
    <property type="evidence" value="ECO:0007669"/>
    <property type="project" value="InterPro"/>
</dbReference>
<organism evidence="2 3">
    <name type="scientific">Lactiplantibacillus pentosus DSM 20314</name>
    <dbReference type="NCBI Taxonomy" id="1423791"/>
    <lineage>
        <taxon>Bacteria</taxon>
        <taxon>Bacillati</taxon>
        <taxon>Bacillota</taxon>
        <taxon>Bacilli</taxon>
        <taxon>Lactobacillales</taxon>
        <taxon>Lactobacillaceae</taxon>
        <taxon>Lactiplantibacillus</taxon>
    </lineage>
</organism>
<comment type="caution">
    <text evidence="2">The sequence shown here is derived from an EMBL/GenBank/DDBJ whole genome shotgun (WGS) entry which is preliminary data.</text>
</comment>
<reference evidence="2 3" key="1">
    <citation type="journal article" date="2015" name="Genome Announc.">
        <title>Expanding the biotechnology potential of lactobacilli through comparative genomics of 213 strains and associated genera.</title>
        <authorList>
            <person name="Sun Z."/>
            <person name="Harris H.M."/>
            <person name="McCann A."/>
            <person name="Guo C."/>
            <person name="Argimon S."/>
            <person name="Zhang W."/>
            <person name="Yang X."/>
            <person name="Jeffery I.B."/>
            <person name="Cooney J.C."/>
            <person name="Kagawa T.F."/>
            <person name="Liu W."/>
            <person name="Song Y."/>
            <person name="Salvetti E."/>
            <person name="Wrobel A."/>
            <person name="Rasinkangas P."/>
            <person name="Parkhill J."/>
            <person name="Rea M.C."/>
            <person name="O'Sullivan O."/>
            <person name="Ritari J."/>
            <person name="Douillard F.P."/>
            <person name="Paul Ross R."/>
            <person name="Yang R."/>
            <person name="Briner A.E."/>
            <person name="Felis G.E."/>
            <person name="de Vos W.M."/>
            <person name="Barrangou R."/>
            <person name="Klaenhammer T.R."/>
            <person name="Caufield P.W."/>
            <person name="Cui Y."/>
            <person name="Zhang H."/>
            <person name="O'Toole P.W."/>
        </authorList>
    </citation>
    <scope>NUCLEOTIDE SEQUENCE [LARGE SCALE GENOMIC DNA]</scope>
    <source>
        <strain evidence="2 3">DSM 20314</strain>
    </source>
</reference>
<accession>A0A837RCF8</accession>
<proteinExistence type="predicted"/>
<dbReference type="GO" id="GO:0006508">
    <property type="term" value="P:proteolysis"/>
    <property type="evidence" value="ECO:0007669"/>
    <property type="project" value="InterPro"/>
</dbReference>
<protein>
    <submittedName>
        <fullName evidence="2">Nisin resistance protein</fullName>
    </submittedName>
</protein>
<dbReference type="Pfam" id="PF03572">
    <property type="entry name" value="Peptidase_S41"/>
    <property type="match status" value="1"/>
</dbReference>
<feature type="domain" description="Tail specific protease" evidence="1">
    <location>
        <begin position="78"/>
        <end position="304"/>
    </location>
</feature>
<dbReference type="AlphaFoldDB" id="A0A837RCF8"/>
<name>A0A837RCF8_LACPE</name>
<dbReference type="PROSITE" id="PS51257">
    <property type="entry name" value="PROKAR_LIPOPROTEIN"/>
    <property type="match status" value="1"/>
</dbReference>
<dbReference type="Proteomes" id="UP000051020">
    <property type="component" value="Unassembled WGS sequence"/>
</dbReference>
<gene>
    <name evidence="2" type="ORF">FD24_GL003121</name>
</gene>